<name>A0A1I0A2E5_9FIRM</name>
<dbReference type="InterPro" id="IPR050662">
    <property type="entry name" value="Sec-metab_biosynth-thioest"/>
</dbReference>
<evidence type="ECO:0000259" key="1">
    <source>
        <dbReference type="SMART" id="SM00849"/>
    </source>
</evidence>
<accession>A0A1I0A2E5</accession>
<dbReference type="InterPro" id="IPR036866">
    <property type="entry name" value="RibonucZ/Hydroxyglut_hydro"/>
</dbReference>
<dbReference type="PANTHER" id="PTHR23131:SF4">
    <property type="entry name" value="METALLO-BETA-LACTAMASE SUPERFAMILY POTEIN"/>
    <property type="match status" value="1"/>
</dbReference>
<dbReference type="SMART" id="SM00849">
    <property type="entry name" value="Lactamase_B"/>
    <property type="match status" value="1"/>
</dbReference>
<feature type="domain" description="Metallo-beta-lactamase" evidence="1">
    <location>
        <begin position="22"/>
        <end position="228"/>
    </location>
</feature>
<dbReference type="STRING" id="1120990.SAMN03080614_101621"/>
<dbReference type="PANTHER" id="PTHR23131">
    <property type="entry name" value="ENDORIBONUCLEASE LACTB2"/>
    <property type="match status" value="1"/>
</dbReference>
<dbReference type="AlphaFoldDB" id="A0A1I0A2E5"/>
<protein>
    <submittedName>
        <fullName evidence="2">Glyoxylase, beta-lactamase superfamily II</fullName>
    </submittedName>
</protein>
<dbReference type="Pfam" id="PF00753">
    <property type="entry name" value="Lactamase_B"/>
    <property type="match status" value="1"/>
</dbReference>
<evidence type="ECO:0000313" key="2">
    <source>
        <dbReference type="EMBL" id="SES88122.1"/>
    </source>
</evidence>
<evidence type="ECO:0000313" key="3">
    <source>
        <dbReference type="Proteomes" id="UP000243819"/>
    </source>
</evidence>
<dbReference type="SUPFAM" id="SSF56281">
    <property type="entry name" value="Metallo-hydrolase/oxidoreductase"/>
    <property type="match status" value="1"/>
</dbReference>
<keyword evidence="3" id="KW-1185">Reference proteome</keyword>
<dbReference type="Proteomes" id="UP000243819">
    <property type="component" value="Unassembled WGS sequence"/>
</dbReference>
<organism evidence="2 3">
    <name type="scientific">Anaerobranca gottschalkii DSM 13577</name>
    <dbReference type="NCBI Taxonomy" id="1120990"/>
    <lineage>
        <taxon>Bacteria</taxon>
        <taxon>Bacillati</taxon>
        <taxon>Bacillota</taxon>
        <taxon>Clostridia</taxon>
        <taxon>Eubacteriales</taxon>
        <taxon>Proteinivoracaceae</taxon>
        <taxon>Anaerobranca</taxon>
    </lineage>
</organism>
<dbReference type="CDD" id="cd07725">
    <property type="entry name" value="TTHA1429-like_MBL-fold"/>
    <property type="match status" value="1"/>
</dbReference>
<dbReference type="EMBL" id="FOIF01000016">
    <property type="protein sequence ID" value="SES88122.1"/>
    <property type="molecule type" value="Genomic_DNA"/>
</dbReference>
<dbReference type="Gene3D" id="1.10.10.10">
    <property type="entry name" value="Winged helix-like DNA-binding domain superfamily/Winged helix DNA-binding domain"/>
    <property type="match status" value="1"/>
</dbReference>
<gene>
    <name evidence="2" type="ORF">SAMN03080614_101621</name>
</gene>
<reference evidence="3" key="1">
    <citation type="submission" date="2016-10" db="EMBL/GenBank/DDBJ databases">
        <authorList>
            <person name="Varghese N."/>
            <person name="Submissions S."/>
        </authorList>
    </citation>
    <scope>NUCLEOTIDE SEQUENCE [LARGE SCALE GENOMIC DNA]</scope>
    <source>
        <strain evidence="3">DSM 13577</strain>
    </source>
</reference>
<dbReference type="InterPro" id="IPR001279">
    <property type="entry name" value="Metallo-B-lactamas"/>
</dbReference>
<sequence length="322" mass="37406">MKEVYANIYQIEVPLPDNPLKKINTYLIKGAEKSLLIDTGFNHILSQEILMEGLNELGIKLEDLELFITHLHSDHSGLAAFFDSQGVKVYTSEIDGLLINEMTGNSYWERLMEKVRMYNLDLDNITYMDNPGYKYCPKEAIEFQLLKEGDQLKVGDYTFEVIDISGHTPGHIGLYEREHKLFFGGDHILDQITPNIAFWGFQYNSLAVYLNNLGKISQYNIDYLFPSHRNIIRDHQRRIGELISHHGKRLEEILNILKGNEKTVRDVAKEMKWSLKEKNWEDFPSPQKWFAAGEAMSHLEHLVLVGKVERINKEGVLYYRLN</sequence>
<proteinExistence type="predicted"/>
<dbReference type="InterPro" id="IPR036388">
    <property type="entry name" value="WH-like_DNA-bd_sf"/>
</dbReference>
<dbReference type="Gene3D" id="3.60.15.10">
    <property type="entry name" value="Ribonuclease Z/Hydroxyacylglutathione hydrolase-like"/>
    <property type="match status" value="1"/>
</dbReference>